<comment type="caution">
    <text evidence="2">The sequence shown here is derived from an EMBL/GenBank/DDBJ whole genome shotgun (WGS) entry which is preliminary data.</text>
</comment>
<evidence type="ECO:0000313" key="2">
    <source>
        <dbReference type="EMBL" id="GAA5136711.1"/>
    </source>
</evidence>
<dbReference type="RefSeq" id="WP_345735483.1">
    <property type="nucleotide sequence ID" value="NZ_BAABIA010000002.1"/>
</dbReference>
<keyword evidence="1" id="KW-0472">Membrane</keyword>
<proteinExistence type="predicted"/>
<sequence length="118" mass="13439">MTAAVCLECGRMKTGAWKACPGCRHVPEGLEDRARHLITTDHYLKPDTLEAISREIQAGQKPQFVDEQVRAVMEQLEQIDNDPREKRRLQRVKLQVRLVLIALGALILAGIWLWVNRG</sequence>
<evidence type="ECO:0000256" key="1">
    <source>
        <dbReference type="SAM" id="Phobius"/>
    </source>
</evidence>
<keyword evidence="1" id="KW-0812">Transmembrane</keyword>
<evidence type="ECO:0000313" key="3">
    <source>
        <dbReference type="Proteomes" id="UP001499852"/>
    </source>
</evidence>
<name>A0ABP9P0T1_9BACT</name>
<accession>A0ABP9P0T1</accession>
<dbReference type="Proteomes" id="UP001499852">
    <property type="component" value="Unassembled WGS sequence"/>
</dbReference>
<feature type="transmembrane region" description="Helical" evidence="1">
    <location>
        <begin position="94"/>
        <end position="115"/>
    </location>
</feature>
<keyword evidence="3" id="KW-1185">Reference proteome</keyword>
<dbReference type="EMBL" id="BAABIA010000002">
    <property type="protein sequence ID" value="GAA5136711.1"/>
    <property type="molecule type" value="Genomic_DNA"/>
</dbReference>
<keyword evidence="1" id="KW-1133">Transmembrane helix</keyword>
<gene>
    <name evidence="2" type="ORF">GCM10023213_12210</name>
</gene>
<protein>
    <submittedName>
        <fullName evidence="2">Uncharacterized protein</fullName>
    </submittedName>
</protein>
<organism evidence="2 3">
    <name type="scientific">Prosthecobacter algae</name>
    <dbReference type="NCBI Taxonomy" id="1144682"/>
    <lineage>
        <taxon>Bacteria</taxon>
        <taxon>Pseudomonadati</taxon>
        <taxon>Verrucomicrobiota</taxon>
        <taxon>Verrucomicrobiia</taxon>
        <taxon>Verrucomicrobiales</taxon>
        <taxon>Verrucomicrobiaceae</taxon>
        <taxon>Prosthecobacter</taxon>
    </lineage>
</organism>
<reference evidence="3" key="1">
    <citation type="journal article" date="2019" name="Int. J. Syst. Evol. Microbiol.">
        <title>The Global Catalogue of Microorganisms (GCM) 10K type strain sequencing project: providing services to taxonomists for standard genome sequencing and annotation.</title>
        <authorList>
            <consortium name="The Broad Institute Genomics Platform"/>
            <consortium name="The Broad Institute Genome Sequencing Center for Infectious Disease"/>
            <person name="Wu L."/>
            <person name="Ma J."/>
        </authorList>
    </citation>
    <scope>NUCLEOTIDE SEQUENCE [LARGE SCALE GENOMIC DNA]</scope>
    <source>
        <strain evidence="3">JCM 18053</strain>
    </source>
</reference>